<gene>
    <name evidence="1" type="ORF">PoB_007044900</name>
</gene>
<evidence type="ECO:0000313" key="2">
    <source>
        <dbReference type="Proteomes" id="UP000735302"/>
    </source>
</evidence>
<dbReference type="Proteomes" id="UP000735302">
    <property type="component" value="Unassembled WGS sequence"/>
</dbReference>
<dbReference type="AlphaFoldDB" id="A0AAV4DIC7"/>
<sequence>MVFGIAARSSRLCEPVVVVGGCNLNTNSVSSTLQRRQISMCLVIISTTTTTAITTHIRQAGRRSRQKDTTRYFKGEIADSHVLSCQSVVSPLEFKKLTPDRLAGGRDKKIQPVILKATSLIHMCSPVSLSSARLSLKVTVEVARKGKPYARHTNPRGPPILLSLVSPGDADGVTTEKSLRRCA</sequence>
<comment type="caution">
    <text evidence="1">The sequence shown here is derived from an EMBL/GenBank/DDBJ whole genome shotgun (WGS) entry which is preliminary data.</text>
</comment>
<dbReference type="EMBL" id="BLXT01007928">
    <property type="protein sequence ID" value="GFO43944.1"/>
    <property type="molecule type" value="Genomic_DNA"/>
</dbReference>
<protein>
    <submittedName>
        <fullName evidence="1">Uncharacterized protein</fullName>
    </submittedName>
</protein>
<accession>A0AAV4DIC7</accession>
<name>A0AAV4DIC7_9GAST</name>
<proteinExistence type="predicted"/>
<evidence type="ECO:0000313" key="1">
    <source>
        <dbReference type="EMBL" id="GFO43944.1"/>
    </source>
</evidence>
<organism evidence="1 2">
    <name type="scientific">Plakobranchus ocellatus</name>
    <dbReference type="NCBI Taxonomy" id="259542"/>
    <lineage>
        <taxon>Eukaryota</taxon>
        <taxon>Metazoa</taxon>
        <taxon>Spiralia</taxon>
        <taxon>Lophotrochozoa</taxon>
        <taxon>Mollusca</taxon>
        <taxon>Gastropoda</taxon>
        <taxon>Heterobranchia</taxon>
        <taxon>Euthyneura</taxon>
        <taxon>Panpulmonata</taxon>
        <taxon>Sacoglossa</taxon>
        <taxon>Placobranchoidea</taxon>
        <taxon>Plakobranchidae</taxon>
        <taxon>Plakobranchus</taxon>
    </lineage>
</organism>
<keyword evidence="2" id="KW-1185">Reference proteome</keyword>
<reference evidence="1 2" key="1">
    <citation type="journal article" date="2021" name="Elife">
        <title>Chloroplast acquisition without the gene transfer in kleptoplastic sea slugs, Plakobranchus ocellatus.</title>
        <authorList>
            <person name="Maeda T."/>
            <person name="Takahashi S."/>
            <person name="Yoshida T."/>
            <person name="Shimamura S."/>
            <person name="Takaki Y."/>
            <person name="Nagai Y."/>
            <person name="Toyoda A."/>
            <person name="Suzuki Y."/>
            <person name="Arimoto A."/>
            <person name="Ishii H."/>
            <person name="Satoh N."/>
            <person name="Nishiyama T."/>
            <person name="Hasebe M."/>
            <person name="Maruyama T."/>
            <person name="Minagawa J."/>
            <person name="Obokata J."/>
            <person name="Shigenobu S."/>
        </authorList>
    </citation>
    <scope>NUCLEOTIDE SEQUENCE [LARGE SCALE GENOMIC DNA]</scope>
</reference>